<gene>
    <name evidence="1" type="ORF">F4561_005652</name>
</gene>
<dbReference type="AlphaFoldDB" id="A0A7W7RMJ8"/>
<proteinExistence type="predicted"/>
<keyword evidence="2" id="KW-1185">Reference proteome</keyword>
<accession>A0A7W7RMJ8</accession>
<protein>
    <submittedName>
        <fullName evidence="1">Uncharacterized protein</fullName>
    </submittedName>
</protein>
<comment type="caution">
    <text evidence="1">The sequence shown here is derived from an EMBL/GenBank/DDBJ whole genome shotgun (WGS) entry which is preliminary data.</text>
</comment>
<dbReference type="Proteomes" id="UP000523007">
    <property type="component" value="Unassembled WGS sequence"/>
</dbReference>
<name>A0A7W7RMJ8_9ACTN</name>
<evidence type="ECO:0000313" key="2">
    <source>
        <dbReference type="Proteomes" id="UP000523007"/>
    </source>
</evidence>
<evidence type="ECO:0000313" key="1">
    <source>
        <dbReference type="EMBL" id="MBB4934758.1"/>
    </source>
</evidence>
<sequence length="78" mass="9098">MNKSTETLPVPELPDELIPLQEEFRHWWHISYDPLCRTALYTAHPRFSHGRTIRTDTIHLLDRILTTATPDEDEKSGS</sequence>
<dbReference type="RefSeq" id="WP_184584355.1">
    <property type="nucleotide sequence ID" value="NZ_JACHJT010000002.1"/>
</dbReference>
<reference evidence="1 2" key="1">
    <citation type="submission" date="2020-08" db="EMBL/GenBank/DDBJ databases">
        <title>Sequencing the genomes of 1000 actinobacteria strains.</title>
        <authorList>
            <person name="Klenk H.-P."/>
        </authorList>
    </citation>
    <scope>NUCLEOTIDE SEQUENCE [LARGE SCALE GENOMIC DNA]</scope>
    <source>
        <strain evidence="1 2">DSM 102030</strain>
    </source>
</reference>
<organism evidence="1 2">
    <name type="scientific">Lipingzhangella halophila</name>
    <dbReference type="NCBI Taxonomy" id="1783352"/>
    <lineage>
        <taxon>Bacteria</taxon>
        <taxon>Bacillati</taxon>
        <taxon>Actinomycetota</taxon>
        <taxon>Actinomycetes</taxon>
        <taxon>Streptosporangiales</taxon>
        <taxon>Nocardiopsidaceae</taxon>
        <taxon>Lipingzhangella</taxon>
    </lineage>
</organism>
<dbReference type="EMBL" id="JACHJT010000002">
    <property type="protein sequence ID" value="MBB4934758.1"/>
    <property type="molecule type" value="Genomic_DNA"/>
</dbReference>